<dbReference type="Pfam" id="PF08240">
    <property type="entry name" value="ADH_N"/>
    <property type="match status" value="1"/>
</dbReference>
<dbReference type="CDD" id="cd08249">
    <property type="entry name" value="enoyl_reductase_like"/>
    <property type="match status" value="1"/>
</dbReference>
<protein>
    <recommendedName>
        <fullName evidence="2">Enoyl reductase (ER) domain-containing protein</fullName>
    </recommendedName>
</protein>
<comment type="caution">
    <text evidence="3">The sequence shown here is derived from an EMBL/GenBank/DDBJ whole genome shotgun (WGS) entry which is preliminary data.</text>
</comment>
<feature type="compositionally biased region" description="Polar residues" evidence="1">
    <location>
        <begin position="510"/>
        <end position="519"/>
    </location>
</feature>
<dbReference type="AlphaFoldDB" id="A0A507EGQ3"/>
<dbReference type="Gene3D" id="3.90.180.10">
    <property type="entry name" value="Medium-chain alcohol dehydrogenases, catalytic domain"/>
    <property type="match status" value="1"/>
</dbReference>
<organism evidence="3 4">
    <name type="scientific">Powellomyces hirtus</name>
    <dbReference type="NCBI Taxonomy" id="109895"/>
    <lineage>
        <taxon>Eukaryota</taxon>
        <taxon>Fungi</taxon>
        <taxon>Fungi incertae sedis</taxon>
        <taxon>Chytridiomycota</taxon>
        <taxon>Chytridiomycota incertae sedis</taxon>
        <taxon>Chytridiomycetes</taxon>
        <taxon>Spizellomycetales</taxon>
        <taxon>Powellomycetaceae</taxon>
        <taxon>Powellomyces</taxon>
    </lineage>
</organism>
<dbReference type="SUPFAM" id="SSF51735">
    <property type="entry name" value="NAD(P)-binding Rossmann-fold domains"/>
    <property type="match status" value="1"/>
</dbReference>
<dbReference type="Gene3D" id="3.40.50.720">
    <property type="entry name" value="NAD(P)-binding Rossmann-like Domain"/>
    <property type="match status" value="1"/>
</dbReference>
<dbReference type="InterPro" id="IPR013154">
    <property type="entry name" value="ADH-like_N"/>
</dbReference>
<proteinExistence type="predicted"/>
<dbReference type="PANTHER" id="PTHR45348:SF5">
    <property type="entry name" value="OXIDOREDUCTASE, PUTATIVE (AFU_ORTHOLOGUE AFUA_8G01420)-RELATED"/>
    <property type="match status" value="1"/>
</dbReference>
<accession>A0A507EGQ3</accession>
<dbReference type="InterPro" id="IPR036291">
    <property type="entry name" value="NAD(P)-bd_dom_sf"/>
</dbReference>
<evidence type="ECO:0000259" key="2">
    <source>
        <dbReference type="SMART" id="SM00829"/>
    </source>
</evidence>
<evidence type="ECO:0000313" key="4">
    <source>
        <dbReference type="Proteomes" id="UP000318582"/>
    </source>
</evidence>
<dbReference type="SUPFAM" id="SSF50129">
    <property type="entry name" value="GroES-like"/>
    <property type="match status" value="1"/>
</dbReference>
<dbReference type="EMBL" id="QEAQ01000003">
    <property type="protein sequence ID" value="TPX62378.1"/>
    <property type="molecule type" value="Genomic_DNA"/>
</dbReference>
<feature type="region of interest" description="Disordered" evidence="1">
    <location>
        <begin position="500"/>
        <end position="519"/>
    </location>
</feature>
<gene>
    <name evidence="3" type="ORF">PhCBS80983_g00525</name>
</gene>
<dbReference type="PANTHER" id="PTHR45348">
    <property type="entry name" value="HYPOTHETICAL OXIDOREDUCTASE (EUROFUNG)"/>
    <property type="match status" value="1"/>
</dbReference>
<keyword evidence="4" id="KW-1185">Reference proteome</keyword>
<evidence type="ECO:0000256" key="1">
    <source>
        <dbReference type="SAM" id="MobiDB-lite"/>
    </source>
</evidence>
<feature type="domain" description="Enoyl reductase (ER)" evidence="2">
    <location>
        <begin position="15"/>
        <end position="337"/>
    </location>
</feature>
<dbReference type="GO" id="GO:0016651">
    <property type="term" value="F:oxidoreductase activity, acting on NAD(P)H"/>
    <property type="evidence" value="ECO:0007669"/>
    <property type="project" value="InterPro"/>
</dbReference>
<dbReference type="InterPro" id="IPR011032">
    <property type="entry name" value="GroES-like_sf"/>
</dbReference>
<sequence>MSTPTTMQEALIDQALKVSIVTKPIPTPLPGQLVIRVIFSGTNPKDWKLPEWFGGESNQGDDIAGYVHAVGDKVKKFRVGDRVAAFHEMMKPGGSYAEYAVAWEHTTFHLPEKTSFEEAATIPLAALTAAFGLYDRLRLPLPWWPLTEPTPLIIYGAASAVGAFAIKLAIASNIHPILAVAGKSTVFVESLIDKSKGDTIINYQDGDEAVVKALKSAVPEGVKIRHAFDATSEHGSYVNIAKALDHQTGKLTLILPGEYKDMPKTVKYTITTVGDAHAEIDKASGKVVGGKQFARALYELMADGLVDGWFSAHPHKVVEGGLSAVESTLKDIKAGKVHGYKGFGNQTNCCTTSPSILSAPSTIPTSGAIPAASSVSLIFKTGLKTWWPKPDSATGLTRPGVVAVAKTDAPVKYLRKANKLVRVGTVNAAVKPVRPLPSMHKIRPSANQSLIIVNGRAYSKSASGTQLHKVATPVANRPATPRTVKAISINGVEFVRGSSGKKLVRKTDGTPGSKTPKSLVLNGQSYTRAKSGNLVLTRILRTPHN</sequence>
<name>A0A507EGQ3_9FUNG</name>
<dbReference type="SMART" id="SM00829">
    <property type="entry name" value="PKS_ER"/>
    <property type="match status" value="1"/>
</dbReference>
<dbReference type="STRING" id="109895.A0A507EGQ3"/>
<dbReference type="Proteomes" id="UP000318582">
    <property type="component" value="Unassembled WGS sequence"/>
</dbReference>
<dbReference type="InterPro" id="IPR020843">
    <property type="entry name" value="ER"/>
</dbReference>
<dbReference type="InterPro" id="IPR047122">
    <property type="entry name" value="Trans-enoyl_RdTase-like"/>
</dbReference>
<evidence type="ECO:0000313" key="3">
    <source>
        <dbReference type="EMBL" id="TPX62378.1"/>
    </source>
</evidence>
<reference evidence="3 4" key="1">
    <citation type="journal article" date="2019" name="Sci. Rep.">
        <title>Comparative genomics of chytrid fungi reveal insights into the obligate biotrophic and pathogenic lifestyle of Synchytrium endobioticum.</title>
        <authorList>
            <person name="van de Vossenberg B.T.L.H."/>
            <person name="Warris S."/>
            <person name="Nguyen H.D.T."/>
            <person name="van Gent-Pelzer M.P.E."/>
            <person name="Joly D.L."/>
            <person name="van de Geest H.C."/>
            <person name="Bonants P.J.M."/>
            <person name="Smith D.S."/>
            <person name="Levesque C.A."/>
            <person name="van der Lee T.A.J."/>
        </authorList>
    </citation>
    <scope>NUCLEOTIDE SEQUENCE [LARGE SCALE GENOMIC DNA]</scope>
    <source>
        <strain evidence="3 4">CBS 809.83</strain>
    </source>
</reference>